<keyword evidence="2" id="KW-0472">Membrane</keyword>
<dbReference type="PANTHER" id="PTHR10963:SF55">
    <property type="entry name" value="GLYCOSIDE HYDROLASE FAMILY 16 PROTEIN"/>
    <property type="match status" value="1"/>
</dbReference>
<dbReference type="OrthoDB" id="4781at2759"/>
<keyword evidence="4" id="KW-0430">Lectin</keyword>
<evidence type="ECO:0000256" key="1">
    <source>
        <dbReference type="ARBA" id="ARBA00006865"/>
    </source>
</evidence>
<dbReference type="SUPFAM" id="SSF49899">
    <property type="entry name" value="Concanavalin A-like lectins/glucanases"/>
    <property type="match status" value="1"/>
</dbReference>
<keyword evidence="2" id="KW-1133">Transmembrane helix</keyword>
<comment type="similarity">
    <text evidence="1">Belongs to the glycosyl hydrolase 16 family.</text>
</comment>
<feature type="transmembrane region" description="Helical" evidence="2">
    <location>
        <begin position="55"/>
        <end position="78"/>
    </location>
</feature>
<dbReference type="Pfam" id="PF00722">
    <property type="entry name" value="Glyco_hydro_16"/>
    <property type="match status" value="1"/>
</dbReference>
<keyword evidence="5" id="KW-1185">Reference proteome</keyword>
<dbReference type="EMBL" id="KZ819298">
    <property type="protein sequence ID" value="PWN96634.1"/>
    <property type="molecule type" value="Genomic_DNA"/>
</dbReference>
<dbReference type="InterPro" id="IPR000757">
    <property type="entry name" value="Beta-glucanase-like"/>
</dbReference>
<name>A0A316Z6F6_9BASI</name>
<protein>
    <submittedName>
        <fullName evidence="4">Concanavalin A-like lectin/glucanase</fullName>
    </submittedName>
</protein>
<keyword evidence="2" id="KW-0812">Transmembrane</keyword>
<dbReference type="AlphaFoldDB" id="A0A316Z6F6"/>
<evidence type="ECO:0000313" key="5">
    <source>
        <dbReference type="Proteomes" id="UP000245946"/>
    </source>
</evidence>
<dbReference type="GO" id="GO:0005975">
    <property type="term" value="P:carbohydrate metabolic process"/>
    <property type="evidence" value="ECO:0007669"/>
    <property type="project" value="InterPro"/>
</dbReference>
<sequence>MASSRPQSGLWAPNPVSLSNLRQRKAFQSRMVLEGQAVEKPWLESKQRRTADRRAYWVFVCACMLGLAAAGVVMWLGIRSIPYNDKYCLVMDEQFEGDSLNTDIWHHELETGGFGNGEFEWTTNSPNNSYVKDGQLFIVPTLTSDQFGEAAIYDGATLNLTTSGLCTSTLSDPEKRDLACAVVSNSTAGVILPPVQSARITTNFSRTIKYGRVEVRAKMPTGDWIWPAVWMMPKDSVYGPWPRSGEIDIFEGKGNMPTSRQDIVANAMRSTLHWGPIAGLDRYWKTDKVRRLLRNYYNQRYHTFGMEWTEEGIYTWSGTRAYKTLSYKFDNAGFWDKGEFPAAAMNGSAIYNPWGNRKQAPFDQDFFLILNVAVGGTNGYFYEEDKPWSNSADADTARADFWAARSSWWPTWGAPEERAMVVDYVKMWQKC</sequence>
<feature type="domain" description="GH16" evidence="3">
    <location>
        <begin position="76"/>
        <end position="431"/>
    </location>
</feature>
<evidence type="ECO:0000313" key="4">
    <source>
        <dbReference type="EMBL" id="PWN96634.1"/>
    </source>
</evidence>
<dbReference type="GeneID" id="37267834"/>
<dbReference type="InterPro" id="IPR050546">
    <property type="entry name" value="Glycosyl_Hydrlase_16"/>
</dbReference>
<gene>
    <name evidence="4" type="ORF">FA09DRAFT_299475</name>
</gene>
<dbReference type="RefSeq" id="XP_025596913.1">
    <property type="nucleotide sequence ID" value="XM_025740288.1"/>
</dbReference>
<dbReference type="GO" id="GO:0030246">
    <property type="term" value="F:carbohydrate binding"/>
    <property type="evidence" value="ECO:0007669"/>
    <property type="project" value="UniProtKB-KW"/>
</dbReference>
<evidence type="ECO:0000256" key="2">
    <source>
        <dbReference type="SAM" id="Phobius"/>
    </source>
</evidence>
<dbReference type="GO" id="GO:0004553">
    <property type="term" value="F:hydrolase activity, hydrolyzing O-glycosyl compounds"/>
    <property type="evidence" value="ECO:0007669"/>
    <property type="project" value="InterPro"/>
</dbReference>
<organism evidence="4 5">
    <name type="scientific">Tilletiopsis washingtonensis</name>
    <dbReference type="NCBI Taxonomy" id="58919"/>
    <lineage>
        <taxon>Eukaryota</taxon>
        <taxon>Fungi</taxon>
        <taxon>Dikarya</taxon>
        <taxon>Basidiomycota</taxon>
        <taxon>Ustilaginomycotina</taxon>
        <taxon>Exobasidiomycetes</taxon>
        <taxon>Entylomatales</taxon>
        <taxon>Entylomatales incertae sedis</taxon>
        <taxon>Tilletiopsis</taxon>
    </lineage>
</organism>
<dbReference type="PROSITE" id="PS51762">
    <property type="entry name" value="GH16_2"/>
    <property type="match status" value="1"/>
</dbReference>
<dbReference type="Gene3D" id="2.60.120.200">
    <property type="match status" value="1"/>
</dbReference>
<evidence type="ECO:0000259" key="3">
    <source>
        <dbReference type="PROSITE" id="PS51762"/>
    </source>
</evidence>
<dbReference type="InterPro" id="IPR013320">
    <property type="entry name" value="ConA-like_dom_sf"/>
</dbReference>
<dbReference type="PANTHER" id="PTHR10963">
    <property type="entry name" value="GLYCOSYL HYDROLASE-RELATED"/>
    <property type="match status" value="1"/>
</dbReference>
<dbReference type="Proteomes" id="UP000245946">
    <property type="component" value="Unassembled WGS sequence"/>
</dbReference>
<accession>A0A316Z6F6</accession>
<reference evidence="4 5" key="1">
    <citation type="journal article" date="2018" name="Mol. Biol. Evol.">
        <title>Broad Genomic Sampling Reveals a Smut Pathogenic Ancestry of the Fungal Clade Ustilaginomycotina.</title>
        <authorList>
            <person name="Kijpornyongpan T."/>
            <person name="Mondo S.J."/>
            <person name="Barry K."/>
            <person name="Sandor L."/>
            <person name="Lee J."/>
            <person name="Lipzen A."/>
            <person name="Pangilinan J."/>
            <person name="LaButti K."/>
            <person name="Hainaut M."/>
            <person name="Henrissat B."/>
            <person name="Grigoriev I.V."/>
            <person name="Spatafora J.W."/>
            <person name="Aime M.C."/>
        </authorList>
    </citation>
    <scope>NUCLEOTIDE SEQUENCE [LARGE SCALE GENOMIC DNA]</scope>
    <source>
        <strain evidence="4 5">MCA 4186</strain>
    </source>
</reference>
<dbReference type="STRING" id="58919.A0A316Z6F6"/>
<proteinExistence type="inferred from homology"/>